<proteinExistence type="predicted"/>
<evidence type="ECO:0000313" key="1">
    <source>
        <dbReference type="EMBL" id="KEJ97963.1"/>
    </source>
</evidence>
<evidence type="ECO:0000313" key="2">
    <source>
        <dbReference type="Proteomes" id="UP000027746"/>
    </source>
</evidence>
<sequence length="336" mass="37914">MRWGKPDKAPERAKTTLIAKDIVTDPDALRWGTVSTIKAPVQQIARFIAYHLEAGAAQMDIFLDVPDAEIARQLAHPRVRFHQCDDAFWADKPDKARESHQLRQASNASQAYKASDLEWLAHIDVDEYILTDQPLAQHLAAVPADMAFARMQPVELMASGDPWTGPAYFKRTRKAVKAKTADLIDIYPTFGAYVPEGFISYTGGKNIVRTGFRRIRLGIHAMMQAGFKVSNGAMLETVHVGHAHAPDWDTFQRHFDFRMTHGSYRKKTNGNMILNDVLQVLIEEEGDSGLRRFYDEMCAATPERLGLLRKHDMLVTARLDLDEKVARIFGSQEPVK</sequence>
<dbReference type="OrthoDB" id="7834507at2"/>
<dbReference type="Pfam" id="PF13704">
    <property type="entry name" value="Glyco_tranf_2_4"/>
    <property type="match status" value="1"/>
</dbReference>
<accession>A0A073J5Q6</accession>
<reference evidence="1 2" key="1">
    <citation type="submission" date="2014-01" db="EMBL/GenBank/DDBJ databases">
        <title>Sulfitobacter sp. H3 (MCCC 1A00686) Genome Sequencing.</title>
        <authorList>
            <person name="Lai Q."/>
            <person name="Hong Z."/>
        </authorList>
    </citation>
    <scope>NUCLEOTIDE SEQUENCE [LARGE SCALE GENOMIC DNA]</scope>
    <source>
        <strain evidence="1 2">H3</strain>
    </source>
</reference>
<protein>
    <recommendedName>
        <fullName evidence="3">Glycosyl transferase family 2</fullName>
    </recommendedName>
</protein>
<comment type="caution">
    <text evidence="1">The sequence shown here is derived from an EMBL/GenBank/DDBJ whole genome shotgun (WGS) entry which is preliminary data.</text>
</comment>
<organism evidence="1 2">
    <name type="scientific">Pseudosulfitobacter pseudonitzschiae</name>
    <dbReference type="NCBI Taxonomy" id="1402135"/>
    <lineage>
        <taxon>Bacteria</taxon>
        <taxon>Pseudomonadati</taxon>
        <taxon>Pseudomonadota</taxon>
        <taxon>Alphaproteobacteria</taxon>
        <taxon>Rhodobacterales</taxon>
        <taxon>Roseobacteraceae</taxon>
        <taxon>Pseudosulfitobacter</taxon>
    </lineage>
</organism>
<dbReference type="AlphaFoldDB" id="A0A073J5Q6"/>
<evidence type="ECO:0008006" key="3">
    <source>
        <dbReference type="Google" id="ProtNLM"/>
    </source>
</evidence>
<dbReference type="Proteomes" id="UP000027746">
    <property type="component" value="Unassembled WGS sequence"/>
</dbReference>
<gene>
    <name evidence="1" type="ORF">SUH3_02955</name>
</gene>
<name>A0A073J5Q6_9RHOB</name>
<dbReference type="RefSeq" id="WP_051693869.1">
    <property type="nucleotide sequence ID" value="NZ_CP054599.1"/>
</dbReference>
<dbReference type="GeneID" id="68870513"/>
<keyword evidence="2" id="KW-1185">Reference proteome</keyword>
<dbReference type="EMBL" id="JAMD01000001">
    <property type="protein sequence ID" value="KEJ97963.1"/>
    <property type="molecule type" value="Genomic_DNA"/>
</dbReference>